<dbReference type="EMBL" id="CP010519">
    <property type="protein sequence ID" value="AJE87328.1"/>
    <property type="molecule type" value="Genomic_DNA"/>
</dbReference>
<dbReference type="Pfam" id="PF00296">
    <property type="entry name" value="Bac_luciferase"/>
    <property type="match status" value="1"/>
</dbReference>
<dbReference type="SUPFAM" id="SSF51679">
    <property type="entry name" value="Bacterial luciferase-like"/>
    <property type="match status" value="1"/>
</dbReference>
<protein>
    <submittedName>
        <fullName evidence="2">Luciferase family protein</fullName>
    </submittedName>
</protein>
<dbReference type="CDD" id="cd01097">
    <property type="entry name" value="Tetrahydromethanopterin_reductase"/>
    <property type="match status" value="1"/>
</dbReference>
<dbReference type="NCBIfam" id="TIGR03617">
    <property type="entry name" value="F420_MSMEG_2256"/>
    <property type="match status" value="1"/>
</dbReference>
<dbReference type="InterPro" id="IPR019919">
    <property type="entry name" value="Lucif-like_OxRdtase_MSMEG_2256"/>
</dbReference>
<keyword evidence="3" id="KW-1185">Reference proteome</keyword>
<dbReference type="InterPro" id="IPR036661">
    <property type="entry name" value="Luciferase-like_sf"/>
</dbReference>
<dbReference type="PANTHER" id="PTHR43244">
    <property type="match status" value="1"/>
</dbReference>
<evidence type="ECO:0000313" key="2">
    <source>
        <dbReference type="EMBL" id="AJE87328.1"/>
    </source>
</evidence>
<dbReference type="Proteomes" id="UP000031523">
    <property type="component" value="Chromosome"/>
</dbReference>
<dbReference type="PANTHER" id="PTHR43244:SF2">
    <property type="entry name" value="CONSERVED HYPOTHETICAL ALANINE AND PROLINE-RICH PROTEIN"/>
    <property type="match status" value="1"/>
</dbReference>
<dbReference type="InterPro" id="IPR050564">
    <property type="entry name" value="F420-G6PD/mer"/>
</dbReference>
<sequence length="344" mass="37504">MLIDGDIGGAMDGTGVAEFAGISEQVAAAQAVGYDGLWTSELGRDPFLPLLLAAERSSTLHIGTAIAVAFARNPMTVATVANDLQSYSEGRFTLGLGSQIKPHIERRFSMPWSAPASRMREFVLALRAIWACWNEDVPLDFRGDFYQHTLMTPVFRPAPNPHGAPPVLIAAVGPQMTSVAAEVGDGMLVHAFTTRRYLREVTLPRVQSVLEKRGRGRDQFTLSYPGLLATGRTEEELASAVAAVRKRIAFYGATPAYSGVLELHGWGELHAELKRLSKEGRWDAMGGLVDDAVLHEFAVVGPPGDCAREIRRRFDGLVDRFTPYTPYTLDEATRKAVVAGLHED</sequence>
<name>A0A0B5EX12_STRA4</name>
<dbReference type="GO" id="GO:0016705">
    <property type="term" value="F:oxidoreductase activity, acting on paired donors, with incorporation or reduction of molecular oxygen"/>
    <property type="evidence" value="ECO:0007669"/>
    <property type="project" value="InterPro"/>
</dbReference>
<dbReference type="Gene3D" id="3.20.20.30">
    <property type="entry name" value="Luciferase-like domain"/>
    <property type="match status" value="1"/>
</dbReference>
<dbReference type="AlphaFoldDB" id="A0A0B5EX12"/>
<evidence type="ECO:0000313" key="3">
    <source>
        <dbReference type="Proteomes" id="UP000031523"/>
    </source>
</evidence>
<organism evidence="2 3">
    <name type="scientific">Streptomyces albus (strain ATCC 21838 / DSM 41398 / FERM P-419 / JCM 4703 / NBRC 107858)</name>
    <dbReference type="NCBI Taxonomy" id="1081613"/>
    <lineage>
        <taxon>Bacteria</taxon>
        <taxon>Bacillati</taxon>
        <taxon>Actinomycetota</taxon>
        <taxon>Actinomycetes</taxon>
        <taxon>Kitasatosporales</taxon>
        <taxon>Streptomycetaceae</taxon>
        <taxon>Streptomyces</taxon>
    </lineage>
</organism>
<feature type="domain" description="Luciferase-like" evidence="1">
    <location>
        <begin position="10"/>
        <end position="319"/>
    </location>
</feature>
<gene>
    <name evidence="2" type="ORF">SLNWT_6952</name>
</gene>
<accession>A0A0B5EX12</accession>
<reference evidence="2 3" key="1">
    <citation type="submission" date="2015-01" db="EMBL/GenBank/DDBJ databases">
        <title>Enhanced salinomycin production by adjusting the supply of polyketide extender units in Streptomyce albus DSM 41398.</title>
        <authorList>
            <person name="Lu C."/>
        </authorList>
    </citation>
    <scope>NUCLEOTIDE SEQUENCE [LARGE SCALE GENOMIC DNA]</scope>
    <source>
        <strain evidence="3">ATCC 21838 / DSM 41398 / FERM P-419 / JCM 4703 / NBRC 107858</strain>
    </source>
</reference>
<dbReference type="InterPro" id="IPR011251">
    <property type="entry name" value="Luciferase-like_dom"/>
</dbReference>
<evidence type="ECO:0000259" key="1">
    <source>
        <dbReference type="Pfam" id="PF00296"/>
    </source>
</evidence>
<proteinExistence type="predicted"/>
<dbReference type="KEGG" id="sals:SLNWT_6952"/>